<proteinExistence type="predicted"/>
<accession>A0A1X3GNJ6</accession>
<protein>
    <submittedName>
        <fullName evidence="1">Uncharacterized protein</fullName>
    </submittedName>
</protein>
<organism evidence="1 2">
    <name type="scientific">Bradyrhizobium canariense</name>
    <dbReference type="NCBI Taxonomy" id="255045"/>
    <lineage>
        <taxon>Bacteria</taxon>
        <taxon>Pseudomonadati</taxon>
        <taxon>Pseudomonadota</taxon>
        <taxon>Alphaproteobacteria</taxon>
        <taxon>Hyphomicrobiales</taxon>
        <taxon>Nitrobacteraceae</taxon>
        <taxon>Bradyrhizobium</taxon>
    </lineage>
</organism>
<dbReference type="AlphaFoldDB" id="A0A1X3GNJ6"/>
<dbReference type="EMBL" id="NAFI01000190">
    <property type="protein sequence ID" value="OSJ01779.1"/>
    <property type="molecule type" value="Genomic_DNA"/>
</dbReference>
<evidence type="ECO:0000313" key="1">
    <source>
        <dbReference type="EMBL" id="OSJ01779.1"/>
    </source>
</evidence>
<dbReference type="Proteomes" id="UP000193553">
    <property type="component" value="Unassembled WGS sequence"/>
</dbReference>
<name>A0A1X3GNJ6_9BRAD</name>
<evidence type="ECO:0000313" key="2">
    <source>
        <dbReference type="Proteomes" id="UP000193553"/>
    </source>
</evidence>
<reference evidence="1 2" key="1">
    <citation type="submission" date="2017-03" db="EMBL/GenBank/DDBJ databases">
        <title>Whole genome sequences of fourteen strains of Bradyrhizobium canariense and one strain of Bradyrhizobium japonicum isolated from Lupinus (Papilionoideae: Genisteae) species in Algeria.</title>
        <authorList>
            <person name="Crovadore J."/>
            <person name="Chekireb D."/>
            <person name="Brachmann A."/>
            <person name="Chablais R."/>
            <person name="Cochard B."/>
            <person name="Lefort F."/>
        </authorList>
    </citation>
    <scope>NUCLEOTIDE SEQUENCE [LARGE SCALE GENOMIC DNA]</scope>
    <source>
        <strain evidence="1 2">UBMA195</strain>
    </source>
</reference>
<gene>
    <name evidence="1" type="ORF">BSZ18_38930</name>
</gene>
<sequence>MFNILDSTGSRVRRDITAQELGALPEAEQEIAPRYIAAALDAEEAADAVREAERILRQCQRDEDAAIFAAQSDPVQDRIDALRAVIAANQ</sequence>
<dbReference type="RefSeq" id="WP_085358592.1">
    <property type="nucleotide sequence ID" value="NZ_NAFD01000175.1"/>
</dbReference>
<comment type="caution">
    <text evidence="1">The sequence shown here is derived from an EMBL/GenBank/DDBJ whole genome shotgun (WGS) entry which is preliminary data.</text>
</comment>